<comment type="caution">
    <text evidence="3">The sequence shown here is derived from an EMBL/GenBank/DDBJ whole genome shotgun (WGS) entry which is preliminary data.</text>
</comment>
<feature type="non-terminal residue" evidence="3">
    <location>
        <position position="481"/>
    </location>
</feature>
<evidence type="ECO:0000259" key="2">
    <source>
        <dbReference type="Pfam" id="PF24346"/>
    </source>
</evidence>
<accession>A0A7K1GIZ4</accession>
<dbReference type="Proteomes" id="UP000447545">
    <property type="component" value="Unassembled WGS sequence"/>
</dbReference>
<feature type="domain" description="DUF7507" evidence="2">
    <location>
        <begin position="219"/>
        <end position="339"/>
    </location>
</feature>
<keyword evidence="4" id="KW-1185">Reference proteome</keyword>
<dbReference type="InterPro" id="IPR047589">
    <property type="entry name" value="DUF11_rpt"/>
</dbReference>
<evidence type="ECO:0000313" key="3">
    <source>
        <dbReference type="EMBL" id="MTE28329.1"/>
    </source>
</evidence>
<feature type="domain" description="DUF7507" evidence="2">
    <location>
        <begin position="76"/>
        <end position="196"/>
    </location>
</feature>
<dbReference type="RefSeq" id="WP_202913903.1">
    <property type="nucleotide sequence ID" value="NZ_WJYA01000016.1"/>
</dbReference>
<feature type="domain" description="DUF7507" evidence="2">
    <location>
        <begin position="362"/>
        <end position="481"/>
    </location>
</feature>
<feature type="non-terminal residue" evidence="3">
    <location>
        <position position="1"/>
    </location>
</feature>
<feature type="domain" description="DUF7507" evidence="2">
    <location>
        <begin position="16"/>
        <end position="53"/>
    </location>
</feature>
<dbReference type="Pfam" id="PF24346">
    <property type="entry name" value="DUF7507"/>
    <property type="match status" value="4"/>
</dbReference>
<name>A0A7K1GIZ4_9FLAO</name>
<feature type="compositionally biased region" description="Low complexity" evidence="1">
    <location>
        <begin position="203"/>
        <end position="214"/>
    </location>
</feature>
<dbReference type="InterPro" id="IPR055354">
    <property type="entry name" value="DUF7507"/>
</dbReference>
<dbReference type="EMBL" id="WJYA01000016">
    <property type="protein sequence ID" value="MTE28329.1"/>
    <property type="molecule type" value="Genomic_DNA"/>
</dbReference>
<organism evidence="3 4">
    <name type="scientific">Winogradskyella ouciana</name>
    <dbReference type="NCBI Taxonomy" id="2608631"/>
    <lineage>
        <taxon>Bacteria</taxon>
        <taxon>Pseudomonadati</taxon>
        <taxon>Bacteroidota</taxon>
        <taxon>Flavobacteriia</taxon>
        <taxon>Flavobacteriales</taxon>
        <taxon>Flavobacteriaceae</taxon>
        <taxon>Winogradskyella</taxon>
    </lineage>
</organism>
<dbReference type="NCBIfam" id="TIGR01451">
    <property type="entry name" value="B_ant_repeat"/>
    <property type="match status" value="3"/>
</dbReference>
<evidence type="ECO:0000256" key="1">
    <source>
        <dbReference type="SAM" id="MobiDB-lite"/>
    </source>
</evidence>
<feature type="region of interest" description="Disordered" evidence="1">
    <location>
        <begin position="326"/>
        <end position="357"/>
    </location>
</feature>
<feature type="region of interest" description="Disordered" evidence="1">
    <location>
        <begin position="183"/>
        <end position="214"/>
    </location>
</feature>
<protein>
    <recommendedName>
        <fullName evidence="2">DUF7507 domain-containing protein</fullName>
    </recommendedName>
</protein>
<reference evidence="3 4" key="1">
    <citation type="submission" date="2019-11" db="EMBL/GenBank/DDBJ databases">
        <title>Winogradskyella ouciana sp. nov., isolated from the hadal seawater of the Mariana Trench.</title>
        <authorList>
            <person name="Liu R."/>
        </authorList>
    </citation>
    <scope>NUCLEOTIDE SEQUENCE [LARGE SCALE GENOMIC DNA]</scope>
    <source>
        <strain evidence="3 4">ZXX205</strain>
    </source>
</reference>
<feature type="compositionally biased region" description="Low complexity" evidence="1">
    <location>
        <begin position="60"/>
        <end position="71"/>
    </location>
</feature>
<dbReference type="AlphaFoldDB" id="A0A7K1GIZ4"/>
<sequence length="481" mass="48776">EDGEADLEDMVVGSGTIVYTATYAITQADIDAGIVTNQAIADSDDPSGNPVTDDSDDPADPTGTDDPTDTTIPQAASIAIEKTSSLDLGVDGVASVGDIITYTYTVTNTGNTTLFDVSVTEDVADFTGTGTLPTPTYVSGGTDEDGEADLEDMVVGSGTIVYTATYAITQADIDAGIVTNQAIADSDDPSGNPVTDDSDDPADPTGTDDPTDTTIPQAASIAIEKTSSLDLGVDGIATPGDIITYTYTVTNTGNTTLFDVSVTEDVADFTGTGTLPTPTYVSGGTDEDGEADLEDMVVGSGTIVYTATYAITQADIDAGIVTNQAIADSDDPSGNPVTDDSDDPADPTGTDDPTDTTIPQAASIAIEKTSSLDLGVDGIATPGDIITYTYTVTNTGNTTLFDVSVTEDAADFTGTGTLPTPTYVSGGTDQDGEADLEDMVVGSGTIVYTATYAITQADIDAGIVTNQAIADSDDPSGNPVT</sequence>
<feature type="compositionally biased region" description="Low complexity" evidence="1">
    <location>
        <begin position="346"/>
        <end position="357"/>
    </location>
</feature>
<evidence type="ECO:0000313" key="4">
    <source>
        <dbReference type="Proteomes" id="UP000447545"/>
    </source>
</evidence>
<proteinExistence type="predicted"/>
<gene>
    <name evidence="3" type="ORF">F1003_15460</name>
</gene>
<feature type="region of interest" description="Disordered" evidence="1">
    <location>
        <begin position="39"/>
        <end position="71"/>
    </location>
</feature>